<proteinExistence type="predicted"/>
<gene>
    <name evidence="2" type="ORF">SAMN02745725_03090</name>
</gene>
<evidence type="ECO:0000313" key="2">
    <source>
        <dbReference type="EMBL" id="SHJ69489.1"/>
    </source>
</evidence>
<reference evidence="2 3" key="1">
    <citation type="submission" date="2016-11" db="EMBL/GenBank/DDBJ databases">
        <authorList>
            <person name="Jaros S."/>
            <person name="Januszkiewicz K."/>
            <person name="Wedrychowicz H."/>
        </authorList>
    </citation>
    <scope>NUCLEOTIDE SEQUENCE [LARGE SCALE GENOMIC DNA]</scope>
    <source>
        <strain evidence="2 3">DSM 14809</strain>
    </source>
</reference>
<dbReference type="OrthoDB" id="2045718at2"/>
<feature type="chain" id="PRO_5012183908" evidence="1">
    <location>
        <begin position="29"/>
        <end position="140"/>
    </location>
</feature>
<accession>A0A1M6LE49</accession>
<evidence type="ECO:0000256" key="1">
    <source>
        <dbReference type="SAM" id="SignalP"/>
    </source>
</evidence>
<keyword evidence="1" id="KW-0732">Signal</keyword>
<dbReference type="EMBL" id="FQYQ01000041">
    <property type="protein sequence ID" value="SHJ69489.1"/>
    <property type="molecule type" value="Genomic_DNA"/>
</dbReference>
<dbReference type="AlphaFoldDB" id="A0A1M6LE49"/>
<evidence type="ECO:0000313" key="3">
    <source>
        <dbReference type="Proteomes" id="UP000184185"/>
    </source>
</evidence>
<feature type="signal peptide" evidence="1">
    <location>
        <begin position="1"/>
        <end position="28"/>
    </location>
</feature>
<name>A0A1M6LE49_PSEXY</name>
<protein>
    <submittedName>
        <fullName evidence="2">Uncharacterized protein</fullName>
    </submittedName>
</protein>
<keyword evidence="3" id="KW-1185">Reference proteome</keyword>
<dbReference type="RefSeq" id="WP_072919651.1">
    <property type="nucleotide sequence ID" value="NZ_FQYQ01000041.1"/>
</dbReference>
<organism evidence="2 3">
    <name type="scientific">Pseudobutyrivibrio xylanivorans DSM 14809</name>
    <dbReference type="NCBI Taxonomy" id="1123012"/>
    <lineage>
        <taxon>Bacteria</taxon>
        <taxon>Bacillati</taxon>
        <taxon>Bacillota</taxon>
        <taxon>Clostridia</taxon>
        <taxon>Lachnospirales</taxon>
        <taxon>Lachnospiraceae</taxon>
        <taxon>Pseudobutyrivibrio</taxon>
    </lineage>
</organism>
<sequence>MKIFKKATSLVMLLAFLLTFLRPLSVEAAPAPTLTRIIIHEMMYEDTTGEIYVYIEYVGRPSTASVICNGFVCPEDTRYRDTIFGSNNIEVGEVRFFKTPYTIDQAPGIHSYAVTAEAQTLRYPRQTIRASRILPGVSVN</sequence>
<dbReference type="Proteomes" id="UP000184185">
    <property type="component" value="Unassembled WGS sequence"/>
</dbReference>